<dbReference type="Gene3D" id="1.10.1740.10">
    <property type="match status" value="1"/>
</dbReference>
<dbReference type="GO" id="GO:0005737">
    <property type="term" value="C:cytoplasm"/>
    <property type="evidence" value="ECO:0007669"/>
    <property type="project" value="UniProtKB-SubCell"/>
</dbReference>
<dbReference type="PANTHER" id="PTHR30385">
    <property type="entry name" value="SIGMA FACTOR F FLAGELLAR"/>
    <property type="match status" value="1"/>
</dbReference>
<dbReference type="OrthoDB" id="9799825at2"/>
<dbReference type="GO" id="GO:0006352">
    <property type="term" value="P:DNA-templated transcription initiation"/>
    <property type="evidence" value="ECO:0007669"/>
    <property type="project" value="UniProtKB-UniRule"/>
</dbReference>
<dbReference type="Pfam" id="PF04542">
    <property type="entry name" value="Sigma70_r2"/>
    <property type="match status" value="1"/>
</dbReference>
<dbReference type="GO" id="GO:0003899">
    <property type="term" value="F:DNA-directed RNA polymerase activity"/>
    <property type="evidence" value="ECO:0007669"/>
    <property type="project" value="InterPro"/>
</dbReference>
<evidence type="ECO:0000313" key="10">
    <source>
        <dbReference type="Proteomes" id="UP000256774"/>
    </source>
</evidence>
<dbReference type="GO" id="GO:0016987">
    <property type="term" value="F:sigma factor activity"/>
    <property type="evidence" value="ECO:0007669"/>
    <property type="project" value="UniProtKB-UniRule"/>
</dbReference>
<dbReference type="PRINTS" id="PR00046">
    <property type="entry name" value="SIGMA70FCT"/>
</dbReference>
<keyword evidence="10" id="KW-1185">Reference proteome</keyword>
<feature type="short sequence motif" description="Interaction with polymerase core subunit RpoC" evidence="6">
    <location>
        <begin position="45"/>
        <end position="48"/>
    </location>
</feature>
<dbReference type="GO" id="GO:0003677">
    <property type="term" value="F:DNA binding"/>
    <property type="evidence" value="ECO:0007669"/>
    <property type="project" value="UniProtKB-UniRule"/>
</dbReference>
<protein>
    <recommendedName>
        <fullName evidence="6">RNA polymerase sigma factor FliA</fullName>
    </recommendedName>
    <alternativeName>
        <fullName evidence="6">RNA polymerase sigma factor for flagellar operon</fullName>
    </alternativeName>
    <alternativeName>
        <fullName evidence="6">Sigma F</fullName>
    </alternativeName>
    <alternativeName>
        <fullName evidence="6">Sigma-28</fullName>
    </alternativeName>
</protein>
<dbReference type="PROSITE" id="PS00716">
    <property type="entry name" value="SIGMA70_2"/>
    <property type="match status" value="1"/>
</dbReference>
<dbReference type="Pfam" id="PF04539">
    <property type="entry name" value="Sigma70_r3"/>
    <property type="match status" value="1"/>
</dbReference>
<dbReference type="PROSITE" id="PS00715">
    <property type="entry name" value="SIGMA70_1"/>
    <property type="match status" value="1"/>
</dbReference>
<dbReference type="InterPro" id="IPR028617">
    <property type="entry name" value="Sigma70_FliA"/>
</dbReference>
<sequence>MNAHVAYQAVAMGSRDELVMRHAGLVKKIACHLAGRLPASIEVDDLIQAGMMGLLEAASHFQHDKGASFETFAGIRIRGAMLDQVRREGWAPRTLTKRVRDMSQAVRRVEHRKGREASGAEVAQEMGVSLDEYHDLLRDAGSLRVFSLDQLSEDGFDAPESDDMHDKPLGALLEAGFTDALATQIAGLPEREKMVLALYYERGLNLKEIGEVLEVSESRVSQIHSQAVLRLRSRLGEWTEVAA</sequence>
<dbReference type="HAMAP" id="MF_00962">
    <property type="entry name" value="Sigma70_FliA"/>
    <property type="match status" value="1"/>
</dbReference>
<dbReference type="PANTHER" id="PTHR30385:SF7">
    <property type="entry name" value="RNA POLYMERASE SIGMA FACTOR FLIA"/>
    <property type="match status" value="1"/>
</dbReference>
<evidence type="ECO:0000256" key="4">
    <source>
        <dbReference type="ARBA" id="ARBA00023125"/>
    </source>
</evidence>
<dbReference type="NCBIfam" id="TIGR02937">
    <property type="entry name" value="sigma70-ECF"/>
    <property type="match status" value="1"/>
</dbReference>
<dbReference type="SUPFAM" id="SSF88659">
    <property type="entry name" value="Sigma3 and sigma4 domains of RNA polymerase sigma factors"/>
    <property type="match status" value="2"/>
</dbReference>
<evidence type="ECO:0000256" key="5">
    <source>
        <dbReference type="ARBA" id="ARBA00023163"/>
    </source>
</evidence>
<keyword evidence="2 6" id="KW-0805">Transcription regulation</keyword>
<keyword evidence="4 6" id="KW-0238">DNA-binding</keyword>
<dbReference type="RefSeq" id="WP_116208686.1">
    <property type="nucleotide sequence ID" value="NZ_QUNR01000004.1"/>
</dbReference>
<name>A0A3E0H1G3_9GAMM</name>
<comment type="subcellular location">
    <subcellularLocation>
        <location evidence="6">Cytoplasm</location>
    </subcellularLocation>
</comment>
<dbReference type="InterPro" id="IPR012845">
    <property type="entry name" value="RNA_pol_sigma_FliA_WhiG"/>
</dbReference>
<evidence type="ECO:0000256" key="6">
    <source>
        <dbReference type="HAMAP-Rule" id="MF_00962"/>
    </source>
</evidence>
<dbReference type="EMBL" id="QUNR01000004">
    <property type="protein sequence ID" value="REH36730.1"/>
    <property type="molecule type" value="Genomic_DNA"/>
</dbReference>
<evidence type="ECO:0000256" key="2">
    <source>
        <dbReference type="ARBA" id="ARBA00023015"/>
    </source>
</evidence>
<comment type="caution">
    <text evidence="6">Lacks conserved residue(s) required for the propagation of feature annotation.</text>
</comment>
<keyword evidence="1 6" id="KW-0963">Cytoplasm</keyword>
<dbReference type="Gene3D" id="1.20.140.160">
    <property type="match status" value="1"/>
</dbReference>
<proteinExistence type="inferred from homology"/>
<evidence type="ECO:0000259" key="7">
    <source>
        <dbReference type="PROSITE" id="PS00715"/>
    </source>
</evidence>
<dbReference type="InterPro" id="IPR014284">
    <property type="entry name" value="RNA_pol_sigma-70_dom"/>
</dbReference>
<keyword evidence="3 6" id="KW-0731">Sigma factor</keyword>
<comment type="caution">
    <text evidence="9">The sequence shown here is derived from an EMBL/GenBank/DDBJ whole genome shotgun (WGS) entry which is preliminary data.</text>
</comment>
<evidence type="ECO:0000259" key="8">
    <source>
        <dbReference type="PROSITE" id="PS00716"/>
    </source>
</evidence>
<accession>A0A3E0H1G3</accession>
<dbReference type="Proteomes" id="UP000256774">
    <property type="component" value="Unassembled WGS sequence"/>
</dbReference>
<dbReference type="CDD" id="cd06171">
    <property type="entry name" value="Sigma70_r4"/>
    <property type="match status" value="1"/>
</dbReference>
<comment type="function">
    <text evidence="6">Sigma factors are initiation factors that promote the attachment of RNA polymerase to specific initiation sites and are then released. This sigma factor controls the expression of flagella-related genes.</text>
</comment>
<comment type="similarity">
    <text evidence="6">Belongs to the sigma-70 factor family. FliA subfamily.</text>
</comment>
<dbReference type="InterPro" id="IPR007627">
    <property type="entry name" value="RNA_pol_sigma70_r2"/>
</dbReference>
<feature type="domain" description="RNA polymerase sigma-70" evidence="8">
    <location>
        <begin position="205"/>
        <end position="231"/>
    </location>
</feature>
<dbReference type="InterPro" id="IPR007630">
    <property type="entry name" value="RNA_pol_sigma70_r4"/>
</dbReference>
<feature type="region of interest" description="Sigma-70 factor domain-2" evidence="6">
    <location>
        <begin position="18"/>
        <end position="90"/>
    </location>
</feature>
<dbReference type="NCBIfam" id="NF005413">
    <property type="entry name" value="PRK06986.1"/>
    <property type="match status" value="1"/>
</dbReference>
<dbReference type="InterPro" id="IPR000943">
    <property type="entry name" value="RNA_pol_sigma70"/>
</dbReference>
<dbReference type="InterPro" id="IPR013325">
    <property type="entry name" value="RNA_pol_sigma_r2"/>
</dbReference>
<feature type="DNA-binding region" description="H-T-H motif" evidence="6">
    <location>
        <begin position="206"/>
        <end position="225"/>
    </location>
</feature>
<keyword evidence="5 6" id="KW-0804">Transcription</keyword>
<dbReference type="InterPro" id="IPR013324">
    <property type="entry name" value="RNA_pol_sigma_r3/r4-like"/>
</dbReference>
<evidence type="ECO:0000313" key="9">
    <source>
        <dbReference type="EMBL" id="REH36730.1"/>
    </source>
</evidence>
<dbReference type="NCBIfam" id="TIGR02479">
    <property type="entry name" value="FliA_WhiG"/>
    <property type="match status" value="1"/>
</dbReference>
<feature type="domain" description="RNA polymerase sigma-70" evidence="7">
    <location>
        <begin position="45"/>
        <end position="58"/>
    </location>
</feature>
<reference evidence="9 10" key="1">
    <citation type="submission" date="2018-08" db="EMBL/GenBank/DDBJ databases">
        <title>Genomic Encyclopedia of Type Strains, Phase IV (KMG-IV): sequencing the most valuable type-strain genomes for metagenomic binning, comparative biology and taxonomic classification.</title>
        <authorList>
            <person name="Goeker M."/>
        </authorList>
    </citation>
    <scope>NUCLEOTIDE SEQUENCE [LARGE SCALE GENOMIC DNA]</scope>
    <source>
        <strain evidence="9 10">DSM 26022</strain>
    </source>
</reference>
<organism evidence="9 10">
    <name type="scientific">Paraperlucidibaca baekdonensis</name>
    <dbReference type="NCBI Taxonomy" id="748120"/>
    <lineage>
        <taxon>Bacteria</taxon>
        <taxon>Pseudomonadati</taxon>
        <taxon>Pseudomonadota</taxon>
        <taxon>Gammaproteobacteria</taxon>
        <taxon>Moraxellales</taxon>
        <taxon>Moraxellaceae</taxon>
        <taxon>Paraperlucidibaca</taxon>
    </lineage>
</organism>
<dbReference type="AlphaFoldDB" id="A0A3E0H1G3"/>
<dbReference type="SUPFAM" id="SSF88946">
    <property type="entry name" value="Sigma2 domain of RNA polymerase sigma factors"/>
    <property type="match status" value="1"/>
</dbReference>
<dbReference type="InterPro" id="IPR007624">
    <property type="entry name" value="RNA_pol_sigma70_r3"/>
</dbReference>
<evidence type="ECO:0000256" key="3">
    <source>
        <dbReference type="ARBA" id="ARBA00023082"/>
    </source>
</evidence>
<dbReference type="Pfam" id="PF04545">
    <property type="entry name" value="Sigma70_r4"/>
    <property type="match status" value="1"/>
</dbReference>
<feature type="region of interest" description="Sigma-70 factor domain-4" evidence="6">
    <location>
        <begin position="184"/>
        <end position="232"/>
    </location>
</feature>
<gene>
    <name evidence="6" type="primary">fliA</name>
    <name evidence="9" type="ORF">DFR26_1866</name>
</gene>
<evidence type="ECO:0000256" key="1">
    <source>
        <dbReference type="ARBA" id="ARBA00022490"/>
    </source>
</evidence>